<accession>A0A3D9H6J3</accession>
<dbReference type="SMART" id="SM00530">
    <property type="entry name" value="HTH_XRE"/>
    <property type="match status" value="1"/>
</dbReference>
<dbReference type="Proteomes" id="UP000256845">
    <property type="component" value="Unassembled WGS sequence"/>
</dbReference>
<organism evidence="3 4">
    <name type="scientific">Aestuariispira insulae</name>
    <dbReference type="NCBI Taxonomy" id="1461337"/>
    <lineage>
        <taxon>Bacteria</taxon>
        <taxon>Pseudomonadati</taxon>
        <taxon>Pseudomonadota</taxon>
        <taxon>Alphaproteobacteria</taxon>
        <taxon>Rhodospirillales</taxon>
        <taxon>Kiloniellaceae</taxon>
        <taxon>Aestuariispira</taxon>
    </lineage>
</organism>
<name>A0A3D9H6J3_9PROT</name>
<sequence>MPHPTDIHVGRKVREARAAKGMSQEQLGKLLGVSFQQVQKYEKGTNRIGSSRLWDIAQALETPITYFFDGIEDAGALDQKALPRRTIELAKQIDSIPDDNVRNQVLNLIKACAT</sequence>
<evidence type="ECO:0000313" key="4">
    <source>
        <dbReference type="Proteomes" id="UP000256845"/>
    </source>
</evidence>
<dbReference type="Pfam" id="PF01381">
    <property type="entry name" value="HTH_3"/>
    <property type="match status" value="1"/>
</dbReference>
<dbReference type="RefSeq" id="WP_245957129.1">
    <property type="nucleotide sequence ID" value="NZ_QRDW01000012.1"/>
</dbReference>
<dbReference type="InterPro" id="IPR010982">
    <property type="entry name" value="Lambda_DNA-bd_dom_sf"/>
</dbReference>
<dbReference type="SUPFAM" id="SSF47413">
    <property type="entry name" value="lambda repressor-like DNA-binding domains"/>
    <property type="match status" value="1"/>
</dbReference>
<evidence type="ECO:0000256" key="1">
    <source>
        <dbReference type="ARBA" id="ARBA00023125"/>
    </source>
</evidence>
<keyword evidence="4" id="KW-1185">Reference proteome</keyword>
<evidence type="ECO:0000313" key="3">
    <source>
        <dbReference type="EMBL" id="RED45125.1"/>
    </source>
</evidence>
<evidence type="ECO:0000259" key="2">
    <source>
        <dbReference type="PROSITE" id="PS50943"/>
    </source>
</evidence>
<dbReference type="PANTHER" id="PTHR46558">
    <property type="entry name" value="TRACRIPTIONAL REGULATORY PROTEIN-RELATED-RELATED"/>
    <property type="match status" value="1"/>
</dbReference>
<dbReference type="EMBL" id="QRDW01000012">
    <property type="protein sequence ID" value="RED45125.1"/>
    <property type="molecule type" value="Genomic_DNA"/>
</dbReference>
<keyword evidence="1" id="KW-0238">DNA-binding</keyword>
<proteinExistence type="predicted"/>
<dbReference type="GO" id="GO:0003677">
    <property type="term" value="F:DNA binding"/>
    <property type="evidence" value="ECO:0007669"/>
    <property type="project" value="UniProtKB-KW"/>
</dbReference>
<protein>
    <submittedName>
        <fullName evidence="3">Transcriptional regulator with XRE-family HTH domain</fullName>
    </submittedName>
</protein>
<dbReference type="PROSITE" id="PS50943">
    <property type="entry name" value="HTH_CROC1"/>
    <property type="match status" value="1"/>
</dbReference>
<dbReference type="PANTHER" id="PTHR46558:SF3">
    <property type="entry name" value="TRANSCRIPTIONAL REGULATOR"/>
    <property type="match status" value="1"/>
</dbReference>
<dbReference type="CDD" id="cd00093">
    <property type="entry name" value="HTH_XRE"/>
    <property type="match status" value="1"/>
</dbReference>
<comment type="caution">
    <text evidence="3">The sequence shown here is derived from an EMBL/GenBank/DDBJ whole genome shotgun (WGS) entry which is preliminary data.</text>
</comment>
<gene>
    <name evidence="3" type="ORF">DFP90_112119</name>
</gene>
<dbReference type="Gene3D" id="1.10.260.40">
    <property type="entry name" value="lambda repressor-like DNA-binding domains"/>
    <property type="match status" value="1"/>
</dbReference>
<feature type="domain" description="HTH cro/C1-type" evidence="2">
    <location>
        <begin position="13"/>
        <end position="67"/>
    </location>
</feature>
<dbReference type="InterPro" id="IPR001387">
    <property type="entry name" value="Cro/C1-type_HTH"/>
</dbReference>
<dbReference type="AlphaFoldDB" id="A0A3D9H6J3"/>
<reference evidence="3 4" key="1">
    <citation type="submission" date="2018-07" db="EMBL/GenBank/DDBJ databases">
        <title>Genomic Encyclopedia of Type Strains, Phase III (KMG-III): the genomes of soil and plant-associated and newly described type strains.</title>
        <authorList>
            <person name="Whitman W."/>
        </authorList>
    </citation>
    <scope>NUCLEOTIDE SEQUENCE [LARGE SCALE GENOMIC DNA]</scope>
    <source>
        <strain evidence="3 4">CECT 8488</strain>
    </source>
</reference>